<sequence>MSQIKISVSVDEAHLPQIQEVSQHLQSSGMKVDQTLSSIGIISGSIPEDRLNSLRQIDGVQNVETQQSYQLAPPNSNIQ</sequence>
<reference evidence="1 2" key="1">
    <citation type="submission" date="2018-02" db="EMBL/GenBank/DDBJ databases">
        <authorList>
            <person name="Cohen D.B."/>
            <person name="Kent A.D."/>
        </authorList>
    </citation>
    <scope>NUCLEOTIDE SEQUENCE [LARGE SCALE GENOMIC DNA]</scope>
    <source>
        <strain evidence="1 2">CCAP 1448/3</strain>
    </source>
</reference>
<accession>A0A2T1C515</accession>
<dbReference type="AlphaFoldDB" id="A0A2T1C515"/>
<dbReference type="Proteomes" id="UP000238762">
    <property type="component" value="Unassembled WGS sequence"/>
</dbReference>
<protein>
    <submittedName>
        <fullName evidence="1">Ketohydroxyglutarate aldolase</fullName>
    </submittedName>
</protein>
<organism evidence="1 2">
    <name type="scientific">Merismopedia glauca CCAP 1448/3</name>
    <dbReference type="NCBI Taxonomy" id="1296344"/>
    <lineage>
        <taxon>Bacteria</taxon>
        <taxon>Bacillati</taxon>
        <taxon>Cyanobacteriota</taxon>
        <taxon>Cyanophyceae</taxon>
        <taxon>Synechococcales</taxon>
        <taxon>Merismopediaceae</taxon>
        <taxon>Merismopedia</taxon>
    </lineage>
</organism>
<dbReference type="OrthoDB" id="573997at2"/>
<name>A0A2T1C515_9CYAN</name>
<gene>
    <name evidence="1" type="ORF">C7B64_08860</name>
</gene>
<evidence type="ECO:0000313" key="2">
    <source>
        <dbReference type="Proteomes" id="UP000238762"/>
    </source>
</evidence>
<keyword evidence="2" id="KW-1185">Reference proteome</keyword>
<proteinExistence type="predicted"/>
<comment type="caution">
    <text evidence="1">The sequence shown here is derived from an EMBL/GenBank/DDBJ whole genome shotgun (WGS) entry which is preliminary data.</text>
</comment>
<dbReference type="RefSeq" id="WP_106288303.1">
    <property type="nucleotide sequence ID" value="NZ_CAWNTC010000007.1"/>
</dbReference>
<reference evidence="1 2" key="2">
    <citation type="submission" date="2018-03" db="EMBL/GenBank/DDBJ databases">
        <title>The ancient ancestry and fast evolution of plastids.</title>
        <authorList>
            <person name="Moore K.R."/>
            <person name="Magnabosco C."/>
            <person name="Momper L."/>
            <person name="Gold D.A."/>
            <person name="Bosak T."/>
            <person name="Fournier G.P."/>
        </authorList>
    </citation>
    <scope>NUCLEOTIDE SEQUENCE [LARGE SCALE GENOMIC DNA]</scope>
    <source>
        <strain evidence="1 2">CCAP 1448/3</strain>
    </source>
</reference>
<evidence type="ECO:0000313" key="1">
    <source>
        <dbReference type="EMBL" id="PSB03375.1"/>
    </source>
</evidence>
<dbReference type="EMBL" id="PVWJ01000034">
    <property type="protein sequence ID" value="PSB03375.1"/>
    <property type="molecule type" value="Genomic_DNA"/>
</dbReference>